<dbReference type="PANTHER" id="PTHR30163">
    <property type="entry name" value="MEMBRANE-BOUND LYTIC MUREIN TRANSGLYCOSYLASE B"/>
    <property type="match status" value="1"/>
</dbReference>
<evidence type="ECO:0000259" key="3">
    <source>
        <dbReference type="Pfam" id="PF13406"/>
    </source>
</evidence>
<keyword evidence="2" id="KW-0812">Transmembrane</keyword>
<keyword evidence="2" id="KW-0472">Membrane</keyword>
<accession>A0ABY4FVJ0</accession>
<keyword evidence="5" id="KW-1185">Reference proteome</keyword>
<dbReference type="EMBL" id="CP095043">
    <property type="protein sequence ID" value="UOQ60326.1"/>
    <property type="molecule type" value="Genomic_DNA"/>
</dbReference>
<gene>
    <name evidence="4" type="ORF">MUN76_15030</name>
</gene>
<evidence type="ECO:0000313" key="4">
    <source>
        <dbReference type="EMBL" id="UOQ60326.1"/>
    </source>
</evidence>
<dbReference type="Proteomes" id="UP000831775">
    <property type="component" value="Chromosome"/>
</dbReference>
<evidence type="ECO:0000256" key="1">
    <source>
        <dbReference type="SAM" id="MobiDB-lite"/>
    </source>
</evidence>
<feature type="region of interest" description="Disordered" evidence="1">
    <location>
        <begin position="41"/>
        <end position="61"/>
    </location>
</feature>
<protein>
    <submittedName>
        <fullName evidence="4">Lytic murein transglycosylase</fullName>
        <ecNumber evidence="4">2.4.-.-</ecNumber>
    </submittedName>
</protein>
<dbReference type="Gene3D" id="1.10.530.10">
    <property type="match status" value="1"/>
</dbReference>
<evidence type="ECO:0000313" key="5">
    <source>
        <dbReference type="Proteomes" id="UP000831775"/>
    </source>
</evidence>
<dbReference type="GO" id="GO:0016757">
    <property type="term" value="F:glycosyltransferase activity"/>
    <property type="evidence" value="ECO:0007669"/>
    <property type="project" value="UniProtKB-KW"/>
</dbReference>
<name>A0ABY4FVJ0_9MICO</name>
<feature type="domain" description="Transglycosylase SLT" evidence="3">
    <location>
        <begin position="168"/>
        <end position="215"/>
    </location>
</feature>
<dbReference type="InterPro" id="IPR023346">
    <property type="entry name" value="Lysozyme-like_dom_sf"/>
</dbReference>
<dbReference type="RefSeq" id="WP_244685868.1">
    <property type="nucleotide sequence ID" value="NZ_CP095043.1"/>
</dbReference>
<proteinExistence type="predicted"/>
<organism evidence="4 5">
    <name type="scientific">Leucobacter rhizosphaerae</name>
    <dbReference type="NCBI Taxonomy" id="2932245"/>
    <lineage>
        <taxon>Bacteria</taxon>
        <taxon>Bacillati</taxon>
        <taxon>Actinomycetota</taxon>
        <taxon>Actinomycetes</taxon>
        <taxon>Micrococcales</taxon>
        <taxon>Microbacteriaceae</taxon>
        <taxon>Leucobacter</taxon>
    </lineage>
</organism>
<feature type="transmembrane region" description="Helical" evidence="2">
    <location>
        <begin position="6"/>
        <end position="28"/>
    </location>
</feature>
<sequence length="253" mass="25512">MSGGKWLLIGALGTGLAGVALVVGAILFGTAAAGPMTAGAGEADGTGGTAPRAAQQADPAVPVGDGLRVDPVWVQETAAATGIGDRALAAYTHAVTRVAEEFPECRIGWNTLAGIGYVESYHGTINGSALDASGTATPPILGIPLDGTQRTMAIPDTDGGALDGDAVWDRAVGPMQFIPSTWVLWGVDGDGDGIADPQNIDDASLSAARYLCGIGGDLADPERWIAAVAAYNDTVEYNHRVADAATHYAGVVG</sequence>
<reference evidence="4 5" key="1">
    <citation type="submission" date="2022-04" db="EMBL/GenBank/DDBJ databases">
        <title>Leucobacter sp. isolated from rhizosphere of onion.</title>
        <authorList>
            <person name="Won M."/>
            <person name="Lee C.-M."/>
            <person name="Woen H.-Y."/>
            <person name="Kwon S.-W."/>
        </authorList>
    </citation>
    <scope>NUCLEOTIDE SEQUENCE [LARGE SCALE GENOMIC DNA]</scope>
    <source>
        <strain evidence="4 5">H25R-14</strain>
    </source>
</reference>
<dbReference type="PANTHER" id="PTHR30163:SF8">
    <property type="entry name" value="LYTIC MUREIN TRANSGLYCOSYLASE"/>
    <property type="match status" value="1"/>
</dbReference>
<dbReference type="CDD" id="cd13399">
    <property type="entry name" value="Slt35-like"/>
    <property type="match status" value="1"/>
</dbReference>
<keyword evidence="4" id="KW-0808">Transferase</keyword>
<dbReference type="EC" id="2.4.-.-" evidence="4"/>
<dbReference type="InterPro" id="IPR031304">
    <property type="entry name" value="SLT_2"/>
</dbReference>
<keyword evidence="4" id="KW-0328">Glycosyltransferase</keyword>
<evidence type="ECO:0000256" key="2">
    <source>
        <dbReference type="SAM" id="Phobius"/>
    </source>
</evidence>
<keyword evidence="2" id="KW-1133">Transmembrane helix</keyword>
<dbReference type="InterPro" id="IPR043426">
    <property type="entry name" value="MltB-like"/>
</dbReference>
<dbReference type="SUPFAM" id="SSF53955">
    <property type="entry name" value="Lysozyme-like"/>
    <property type="match status" value="1"/>
</dbReference>
<dbReference type="Pfam" id="PF13406">
    <property type="entry name" value="SLT_2"/>
    <property type="match status" value="1"/>
</dbReference>